<keyword evidence="3" id="KW-1185">Reference proteome</keyword>
<evidence type="ECO:0000313" key="2">
    <source>
        <dbReference type="EMBL" id="KAJ5734004.1"/>
    </source>
</evidence>
<reference evidence="2" key="1">
    <citation type="journal article" date="2023" name="IMA Fungus">
        <title>Comparative genomic study of the Penicillium genus elucidates a diverse pangenome and 15 lateral gene transfer events.</title>
        <authorList>
            <person name="Petersen C."/>
            <person name="Sorensen T."/>
            <person name="Nielsen M.R."/>
            <person name="Sondergaard T.E."/>
            <person name="Sorensen J.L."/>
            <person name="Fitzpatrick D.A."/>
            <person name="Frisvad J.C."/>
            <person name="Nielsen K.L."/>
        </authorList>
    </citation>
    <scope>NUCLEOTIDE SEQUENCE</scope>
    <source>
        <strain evidence="2">IBT 17514</strain>
    </source>
</reference>
<accession>A0AAD6MZ13</accession>
<feature type="region of interest" description="Disordered" evidence="1">
    <location>
        <begin position="1"/>
        <end position="23"/>
    </location>
</feature>
<sequence>MEMPVREKPTREAEETSDRWDDRWNGRKNFKKFRRKGEPLHARQRIQSVIVPLEEVTRKDFGVGEHYWVTSRNSPVRDGALVDEQESKITATRAQDDDAVIQVGSQPSAVLSASPESTPDPQPLPSRSRNQKRPREVRDSDSDEELRFRFRRKR</sequence>
<name>A0AAD6MZ13_9EURO</name>
<protein>
    <submittedName>
        <fullName evidence="2">Uncharacterized protein</fullName>
    </submittedName>
</protein>
<feature type="compositionally biased region" description="Polar residues" evidence="1">
    <location>
        <begin position="103"/>
        <end position="117"/>
    </location>
</feature>
<feature type="compositionally biased region" description="Basic and acidic residues" evidence="1">
    <location>
        <begin position="133"/>
        <end position="148"/>
    </location>
</feature>
<gene>
    <name evidence="2" type="ORF">N7493_002790</name>
</gene>
<feature type="region of interest" description="Disordered" evidence="1">
    <location>
        <begin position="90"/>
        <end position="154"/>
    </location>
</feature>
<reference evidence="2" key="2">
    <citation type="submission" date="2023-01" db="EMBL/GenBank/DDBJ databases">
        <authorList>
            <person name="Petersen C."/>
        </authorList>
    </citation>
    <scope>NUCLEOTIDE SEQUENCE</scope>
    <source>
        <strain evidence="2">IBT 17514</strain>
    </source>
</reference>
<evidence type="ECO:0000256" key="1">
    <source>
        <dbReference type="SAM" id="MobiDB-lite"/>
    </source>
</evidence>
<dbReference type="AlphaFoldDB" id="A0AAD6MZ13"/>
<evidence type="ECO:0000313" key="3">
    <source>
        <dbReference type="Proteomes" id="UP001215712"/>
    </source>
</evidence>
<dbReference type="EMBL" id="JAQJAN010000003">
    <property type="protein sequence ID" value="KAJ5734004.1"/>
    <property type="molecule type" value="Genomic_DNA"/>
</dbReference>
<dbReference type="Proteomes" id="UP001215712">
    <property type="component" value="Unassembled WGS sequence"/>
</dbReference>
<comment type="caution">
    <text evidence="2">The sequence shown here is derived from an EMBL/GenBank/DDBJ whole genome shotgun (WGS) entry which is preliminary data.</text>
</comment>
<organism evidence="2 3">
    <name type="scientific">Penicillium malachiteum</name>
    <dbReference type="NCBI Taxonomy" id="1324776"/>
    <lineage>
        <taxon>Eukaryota</taxon>
        <taxon>Fungi</taxon>
        <taxon>Dikarya</taxon>
        <taxon>Ascomycota</taxon>
        <taxon>Pezizomycotina</taxon>
        <taxon>Eurotiomycetes</taxon>
        <taxon>Eurotiomycetidae</taxon>
        <taxon>Eurotiales</taxon>
        <taxon>Aspergillaceae</taxon>
        <taxon>Penicillium</taxon>
    </lineage>
</organism>
<proteinExistence type="predicted"/>